<reference evidence="1 2" key="1">
    <citation type="submission" date="2017-11" db="EMBL/GenBank/DDBJ databases">
        <title>Comparitive Functional Genomics of Dry Heat Resistant strains isolated from the Viking Spacecraft.</title>
        <authorList>
            <person name="Seuylemezian A."/>
            <person name="Cooper K."/>
            <person name="Vaishampayan P."/>
        </authorList>
    </citation>
    <scope>NUCLEOTIDE SEQUENCE [LARGE SCALE GENOMIC DNA]</scope>
    <source>
        <strain evidence="1 2">V32-6</strain>
    </source>
</reference>
<dbReference type="NCBIfam" id="TIGR03831">
    <property type="entry name" value="YgiT_finger"/>
    <property type="match status" value="1"/>
</dbReference>
<organism evidence="1 2">
    <name type="scientific">Neobacillus cucumis</name>
    <dbReference type="NCBI Taxonomy" id="1740721"/>
    <lineage>
        <taxon>Bacteria</taxon>
        <taxon>Bacillati</taxon>
        <taxon>Bacillota</taxon>
        <taxon>Bacilli</taxon>
        <taxon>Bacillales</taxon>
        <taxon>Bacillaceae</taxon>
        <taxon>Neobacillus</taxon>
    </lineage>
</organism>
<dbReference type="NCBIfam" id="TIGR03829">
    <property type="entry name" value="YokU_near_AblA"/>
    <property type="match status" value="1"/>
</dbReference>
<sequence length="94" mass="11197">MKIQCEWCNNSNVKFISDSVYWELPDGSRAIEIKETPTQQCCDCNMIYQSERIVKEIEDQLFLIDCKQIGKVITYDELMKKPRLLKRNYFDFSS</sequence>
<protein>
    <submittedName>
        <fullName evidence="1">YokU family protein</fullName>
    </submittedName>
</protein>
<evidence type="ECO:0000313" key="2">
    <source>
        <dbReference type="Proteomes" id="UP000234950"/>
    </source>
</evidence>
<dbReference type="InterPro" id="IPR022451">
    <property type="entry name" value="CHP03829_YokU"/>
</dbReference>
<keyword evidence="2" id="KW-1185">Reference proteome</keyword>
<dbReference type="InterPro" id="IPR022453">
    <property type="entry name" value="Znf_MqsA-type"/>
</dbReference>
<dbReference type="Pfam" id="PF14122">
    <property type="entry name" value="YokU"/>
    <property type="match status" value="1"/>
</dbReference>
<dbReference type="Proteomes" id="UP000234950">
    <property type="component" value="Unassembled WGS sequence"/>
</dbReference>
<dbReference type="AlphaFoldDB" id="A0A2N5H7U9"/>
<accession>A0A2N5H7U9</accession>
<dbReference type="CDD" id="cd12870">
    <property type="entry name" value="MqsA"/>
    <property type="match status" value="1"/>
</dbReference>
<evidence type="ECO:0000313" key="1">
    <source>
        <dbReference type="EMBL" id="PLS01599.1"/>
    </source>
</evidence>
<proteinExistence type="predicted"/>
<dbReference type="EMBL" id="PGVE01000091">
    <property type="protein sequence ID" value="PLS01599.1"/>
    <property type="molecule type" value="Genomic_DNA"/>
</dbReference>
<gene>
    <name evidence="1" type="ORF">CVD27_24735</name>
</gene>
<comment type="caution">
    <text evidence="1">The sequence shown here is derived from an EMBL/GenBank/DDBJ whole genome shotgun (WGS) entry which is preliminary data.</text>
</comment>
<name>A0A2N5H7U9_9BACI</name>